<dbReference type="Proteomes" id="UP001217325">
    <property type="component" value="Unassembled WGS sequence"/>
</dbReference>
<reference evidence="2" key="1">
    <citation type="submission" date="2023-02" db="EMBL/GenBank/DDBJ databases">
        <title>A novel hydrolase synthesized by Rhodococcus erythropolis HQ is responsible for the detoxification of Zearalenone.</title>
        <authorList>
            <person name="Hu J."/>
            <person name="Xu J."/>
        </authorList>
    </citation>
    <scope>NUCLEOTIDE SEQUENCE</scope>
    <source>
        <strain evidence="2">HQ</strain>
    </source>
</reference>
<dbReference type="GeneID" id="64144013"/>
<protein>
    <submittedName>
        <fullName evidence="2">Uncharacterized protein</fullName>
    </submittedName>
</protein>
<feature type="region of interest" description="Disordered" evidence="1">
    <location>
        <begin position="1"/>
        <end position="20"/>
    </location>
</feature>
<organism evidence="2 3">
    <name type="scientific">Rhodococcus qingshengii</name>
    <dbReference type="NCBI Taxonomy" id="334542"/>
    <lineage>
        <taxon>Bacteria</taxon>
        <taxon>Bacillati</taxon>
        <taxon>Actinomycetota</taxon>
        <taxon>Actinomycetes</taxon>
        <taxon>Mycobacteriales</taxon>
        <taxon>Nocardiaceae</taxon>
        <taxon>Rhodococcus</taxon>
        <taxon>Rhodococcus erythropolis group</taxon>
    </lineage>
</organism>
<dbReference type="RefSeq" id="WP_064444989.1">
    <property type="nucleotide sequence ID" value="NZ_AP023173.1"/>
</dbReference>
<comment type="caution">
    <text evidence="2">The sequence shown here is derived from an EMBL/GenBank/DDBJ whole genome shotgun (WGS) entry which is preliminary data.</text>
</comment>
<evidence type="ECO:0000256" key="1">
    <source>
        <dbReference type="SAM" id="MobiDB-lite"/>
    </source>
</evidence>
<sequence>MTTHLEPQSPPNSPSDRNQYSTTVNRLAAEFKGLISAECINIVVTGCLDDLSWTTPQARPELSERLARQRIISYLDSKADNFN</sequence>
<dbReference type="Gene3D" id="1.10.8.1060">
    <property type="entry name" value="Corynebacterium glutamicum thioredoxin-dependent arsenate reductase, N-terminal domain"/>
    <property type="match status" value="1"/>
</dbReference>
<accession>A0AAW6LSB7</accession>
<dbReference type="AlphaFoldDB" id="A0AAW6LSB7"/>
<dbReference type="EMBL" id="JARDXE010000029">
    <property type="protein sequence ID" value="MDE8649589.1"/>
    <property type="molecule type" value="Genomic_DNA"/>
</dbReference>
<name>A0AAW6LSB7_RHOSG</name>
<evidence type="ECO:0000313" key="3">
    <source>
        <dbReference type="Proteomes" id="UP001217325"/>
    </source>
</evidence>
<evidence type="ECO:0000313" key="2">
    <source>
        <dbReference type="EMBL" id="MDE8649589.1"/>
    </source>
</evidence>
<gene>
    <name evidence="2" type="ORF">PXH69_31940</name>
</gene>
<proteinExistence type="predicted"/>